<proteinExistence type="predicted"/>
<keyword evidence="1" id="KW-0732">Signal</keyword>
<evidence type="ECO:0000313" key="3">
    <source>
        <dbReference type="Proteomes" id="UP001549921"/>
    </source>
</evidence>
<organism evidence="2 3">
    <name type="scientific">Loxostege sticticalis</name>
    <name type="common">Beet webworm moth</name>
    <dbReference type="NCBI Taxonomy" id="481309"/>
    <lineage>
        <taxon>Eukaryota</taxon>
        <taxon>Metazoa</taxon>
        <taxon>Ecdysozoa</taxon>
        <taxon>Arthropoda</taxon>
        <taxon>Hexapoda</taxon>
        <taxon>Insecta</taxon>
        <taxon>Pterygota</taxon>
        <taxon>Neoptera</taxon>
        <taxon>Endopterygota</taxon>
        <taxon>Lepidoptera</taxon>
        <taxon>Glossata</taxon>
        <taxon>Ditrysia</taxon>
        <taxon>Pyraloidea</taxon>
        <taxon>Crambidae</taxon>
        <taxon>Pyraustinae</taxon>
        <taxon>Loxostege</taxon>
    </lineage>
</organism>
<feature type="signal peptide" evidence="1">
    <location>
        <begin position="1"/>
        <end position="23"/>
    </location>
</feature>
<gene>
    <name evidence="2" type="ORF">ABMA28_011088</name>
</gene>
<dbReference type="EMBL" id="JBEDNZ010000028">
    <property type="protein sequence ID" value="KAL0809555.1"/>
    <property type="molecule type" value="Genomic_DNA"/>
</dbReference>
<name>A0ABD0S666_LOXSC</name>
<accession>A0ABD0S666</accession>
<dbReference type="AlphaFoldDB" id="A0ABD0S666"/>
<feature type="chain" id="PRO_5044896222" evidence="1">
    <location>
        <begin position="24"/>
        <end position="74"/>
    </location>
</feature>
<comment type="caution">
    <text evidence="2">The sequence shown here is derived from an EMBL/GenBank/DDBJ whole genome shotgun (WGS) entry which is preliminary data.</text>
</comment>
<evidence type="ECO:0000313" key="2">
    <source>
        <dbReference type="EMBL" id="KAL0809555.1"/>
    </source>
</evidence>
<sequence>METLTKFLAVLVALCCLAQTINAHFGYGHFGHFGGYGFGRPRILYGGGFGFGGFYRPPPPPIFGYPPPPYLFYG</sequence>
<evidence type="ECO:0000256" key="1">
    <source>
        <dbReference type="SAM" id="SignalP"/>
    </source>
</evidence>
<protein>
    <submittedName>
        <fullName evidence="2">Uncharacterized protein</fullName>
    </submittedName>
</protein>
<reference evidence="2 3" key="1">
    <citation type="submission" date="2024-06" db="EMBL/GenBank/DDBJ databases">
        <title>A chromosome-level genome assembly of beet webworm, Loxostege sticticalis.</title>
        <authorList>
            <person name="Zhang Y."/>
        </authorList>
    </citation>
    <scope>NUCLEOTIDE SEQUENCE [LARGE SCALE GENOMIC DNA]</scope>
    <source>
        <strain evidence="2">AQ028</strain>
        <tissue evidence="2">Male pupae</tissue>
    </source>
</reference>
<dbReference type="Proteomes" id="UP001549921">
    <property type="component" value="Unassembled WGS sequence"/>
</dbReference>